<protein>
    <submittedName>
        <fullName evidence="2">Putative product</fullName>
    </submittedName>
</protein>
<evidence type="ECO:0000313" key="2">
    <source>
        <dbReference type="EMBL" id="NOV51690.1"/>
    </source>
</evidence>
<accession>A0A6M2E1C0</accession>
<proteinExistence type="predicted"/>
<dbReference type="EMBL" id="GIIL01007964">
    <property type="protein sequence ID" value="NOV51690.1"/>
    <property type="molecule type" value="Transcribed_RNA"/>
</dbReference>
<reference evidence="2" key="1">
    <citation type="submission" date="2020-03" db="EMBL/GenBank/DDBJ databases">
        <title>Transcriptomic Profiling of the Digestive Tract of the Rat Flea, Xenopsylla cheopis, Following Blood Feeding and Infection with Yersinia pestis.</title>
        <authorList>
            <person name="Bland D.M."/>
            <person name="Martens C.A."/>
            <person name="Virtaneva K."/>
            <person name="Kanakabandi K."/>
            <person name="Long D."/>
            <person name="Rosenke R."/>
            <person name="Saturday G.A."/>
            <person name="Hoyt F.H."/>
            <person name="Bruno D.P."/>
            <person name="Ribeiro J.M.C."/>
            <person name="Hinnebusch J."/>
        </authorList>
    </citation>
    <scope>NUCLEOTIDE SEQUENCE</scope>
</reference>
<sequence length="158" mass="17807">MAKFELVVLLTLIISVTGLLNADKNVESLTKVAMEPLEEKFADNNPIFNCRTVTGFFAKDSSNCSDIESLLNGLRFQNIECEFCDSQEDESEDKEQCRRISADVPNDFKDCALIEKTLQNLRVNNVECDTCGATSLKSKIIFIFFGFLCHILFTIQTN</sequence>
<name>A0A6M2E1C0_XENCH</name>
<feature type="signal peptide" evidence="1">
    <location>
        <begin position="1"/>
        <end position="18"/>
    </location>
</feature>
<keyword evidence="1" id="KW-0732">Signal</keyword>
<dbReference type="AlphaFoldDB" id="A0A6M2E1C0"/>
<evidence type="ECO:0000256" key="1">
    <source>
        <dbReference type="SAM" id="SignalP"/>
    </source>
</evidence>
<feature type="chain" id="PRO_5026703265" evidence="1">
    <location>
        <begin position="19"/>
        <end position="158"/>
    </location>
</feature>
<organism evidence="2">
    <name type="scientific">Xenopsylla cheopis</name>
    <name type="common">Oriental rat flea</name>
    <name type="synonym">Pulex cheopis</name>
    <dbReference type="NCBI Taxonomy" id="163159"/>
    <lineage>
        <taxon>Eukaryota</taxon>
        <taxon>Metazoa</taxon>
        <taxon>Ecdysozoa</taxon>
        <taxon>Arthropoda</taxon>
        <taxon>Hexapoda</taxon>
        <taxon>Insecta</taxon>
        <taxon>Pterygota</taxon>
        <taxon>Neoptera</taxon>
        <taxon>Endopterygota</taxon>
        <taxon>Siphonaptera</taxon>
        <taxon>Pulicidae</taxon>
        <taxon>Xenopsyllinae</taxon>
        <taxon>Xenopsylla</taxon>
    </lineage>
</organism>